<evidence type="ECO:0000313" key="3">
    <source>
        <dbReference type="Proteomes" id="UP000030686"/>
    </source>
</evidence>
<keyword evidence="1" id="KW-1133">Transmembrane helix</keyword>
<feature type="transmembrane region" description="Helical" evidence="1">
    <location>
        <begin position="12"/>
        <end position="30"/>
    </location>
</feature>
<evidence type="ECO:0000256" key="1">
    <source>
        <dbReference type="SAM" id="Phobius"/>
    </source>
</evidence>
<organism evidence="2 3">
    <name type="scientific">Penicillium roqueforti (strain FM164)</name>
    <dbReference type="NCBI Taxonomy" id="1365484"/>
    <lineage>
        <taxon>Eukaryota</taxon>
        <taxon>Fungi</taxon>
        <taxon>Dikarya</taxon>
        <taxon>Ascomycota</taxon>
        <taxon>Pezizomycotina</taxon>
        <taxon>Eurotiomycetes</taxon>
        <taxon>Eurotiomycetidae</taxon>
        <taxon>Eurotiales</taxon>
        <taxon>Aspergillaceae</taxon>
        <taxon>Penicillium</taxon>
    </lineage>
</organism>
<dbReference type="EMBL" id="HG792015">
    <property type="protein sequence ID" value="CDM29337.1"/>
    <property type="molecule type" value="Genomic_DNA"/>
</dbReference>
<proteinExistence type="predicted"/>
<sequence length="367" mass="40562">MPSNNEQLQPITSIFFKLYCILTLAWSYILSARLLELQKHDGAELVYTSSTANPRAVDGVDRDEVKRAPPIEVHIGEAESNVARWWMAIQAPKHGWKAVLTKRNDNVYLAPWSIDLGEDELFEILWQGIGTSAPEFADCFPLSSGEALMALSEFCLLHGLGDQFFGAFAAALTFPTNQHYKRRIELSSPTIVLGRVEFISDKALGNEYIALGDDLAYYMALSCNPSVVMSSLSGSFWEPGVPCNLVSSWLHPVVEELPTRSELAEAPGAALSGLVPKVIYLAKSGTPPLDPSGFPWTSSAQNFMDFAGSGPYFACDEFREYAIKRANVWRLLCLPVTEDDGLHYNSLSFSPWPPIGQTKEKNCALRT</sequence>
<keyword evidence="1" id="KW-0472">Membrane</keyword>
<dbReference type="AlphaFoldDB" id="W6QID6"/>
<accession>W6QID6</accession>
<reference evidence="2" key="1">
    <citation type="journal article" date="2014" name="Nat. Commun.">
        <title>Multiple recent horizontal transfers of a large genomic region in cheese making fungi.</title>
        <authorList>
            <person name="Cheeseman K."/>
            <person name="Ropars J."/>
            <person name="Renault P."/>
            <person name="Dupont J."/>
            <person name="Gouzy J."/>
            <person name="Branca A."/>
            <person name="Abraham A.L."/>
            <person name="Ceppi M."/>
            <person name="Conseiller E."/>
            <person name="Debuchy R."/>
            <person name="Malagnac F."/>
            <person name="Goarin A."/>
            <person name="Silar P."/>
            <person name="Lacoste S."/>
            <person name="Sallet E."/>
            <person name="Bensimon A."/>
            <person name="Giraud T."/>
            <person name="Brygoo Y."/>
        </authorList>
    </citation>
    <scope>NUCLEOTIDE SEQUENCE [LARGE SCALE GENOMIC DNA]</scope>
    <source>
        <strain evidence="2">FM164</strain>
    </source>
</reference>
<evidence type="ECO:0000313" key="2">
    <source>
        <dbReference type="EMBL" id="CDM29337.1"/>
    </source>
</evidence>
<keyword evidence="3" id="KW-1185">Reference proteome</keyword>
<dbReference type="Proteomes" id="UP000030686">
    <property type="component" value="Unassembled WGS sequence"/>
</dbReference>
<protein>
    <submittedName>
        <fullName evidence="2">Genomic scaffold, ProqFM164S01</fullName>
    </submittedName>
</protein>
<keyword evidence="1" id="KW-0812">Transmembrane</keyword>
<gene>
    <name evidence="2" type="ORF">PROQFM164_S01g003149</name>
</gene>
<dbReference type="OMA" id="ASCDIAN"/>
<dbReference type="OrthoDB" id="3549294at2759"/>
<name>W6QID6_PENRF</name>